<dbReference type="InterPro" id="IPR057244">
    <property type="entry name" value="GAIN_B"/>
</dbReference>
<dbReference type="Gene3D" id="1.20.1070.10">
    <property type="entry name" value="Rhodopsin 7-helix transmembrane proteins"/>
    <property type="match status" value="2"/>
</dbReference>
<keyword evidence="2 7" id="KW-0812">Transmembrane</keyword>
<evidence type="ECO:0000259" key="9">
    <source>
        <dbReference type="PROSITE" id="PS50261"/>
    </source>
</evidence>
<dbReference type="PRINTS" id="PR00249">
    <property type="entry name" value="GPCRSECRETIN"/>
</dbReference>
<keyword evidence="5" id="KW-1015">Disulfide bond</keyword>
<dbReference type="GO" id="GO:0004930">
    <property type="term" value="F:G protein-coupled receptor activity"/>
    <property type="evidence" value="ECO:0007669"/>
    <property type="project" value="InterPro"/>
</dbReference>
<dbReference type="AlphaFoldDB" id="A0A401NV89"/>
<reference evidence="10 11" key="1">
    <citation type="journal article" date="2018" name="Nat. Ecol. Evol.">
        <title>Shark genomes provide insights into elasmobranch evolution and the origin of vertebrates.</title>
        <authorList>
            <person name="Hara Y"/>
            <person name="Yamaguchi K"/>
            <person name="Onimaru K"/>
            <person name="Kadota M"/>
            <person name="Koyanagi M"/>
            <person name="Keeley SD"/>
            <person name="Tatsumi K"/>
            <person name="Tanaka K"/>
            <person name="Motone F"/>
            <person name="Kageyama Y"/>
            <person name="Nozu R"/>
            <person name="Adachi N"/>
            <person name="Nishimura O"/>
            <person name="Nakagawa R"/>
            <person name="Tanegashima C"/>
            <person name="Kiyatake I"/>
            <person name="Matsumoto R"/>
            <person name="Murakumo K"/>
            <person name="Nishida K"/>
            <person name="Terakita A"/>
            <person name="Kuratani S"/>
            <person name="Sato K"/>
            <person name="Hyodo S Kuraku.S."/>
        </authorList>
    </citation>
    <scope>NUCLEOTIDE SEQUENCE [LARGE SCALE GENOMIC DNA]</scope>
</reference>
<dbReference type="Pfam" id="PF01825">
    <property type="entry name" value="GPS"/>
    <property type="match status" value="1"/>
</dbReference>
<gene>
    <name evidence="10" type="ORF">scyTo_0009872</name>
</gene>
<evidence type="ECO:0008006" key="12">
    <source>
        <dbReference type="Google" id="ProtNLM"/>
    </source>
</evidence>
<dbReference type="Gene3D" id="2.60.220.50">
    <property type="match status" value="1"/>
</dbReference>
<dbReference type="PRINTS" id="PR01128">
    <property type="entry name" value="EMR1HORMONER"/>
</dbReference>
<dbReference type="EMBL" id="BFAA01004140">
    <property type="protein sequence ID" value="GCB64801.1"/>
    <property type="molecule type" value="Genomic_DNA"/>
</dbReference>
<feature type="transmembrane region" description="Helical" evidence="7">
    <location>
        <begin position="173"/>
        <end position="192"/>
    </location>
</feature>
<accession>A0A401NV89</accession>
<evidence type="ECO:0000256" key="4">
    <source>
        <dbReference type="ARBA" id="ARBA00023136"/>
    </source>
</evidence>
<dbReference type="OMA" id="TFQHIQV"/>
<dbReference type="STRING" id="75743.A0A401NV89"/>
<dbReference type="Pfam" id="PF00002">
    <property type="entry name" value="7tm_2"/>
    <property type="match status" value="1"/>
</dbReference>
<dbReference type="PANTHER" id="PTHR12011">
    <property type="entry name" value="ADHESION G-PROTEIN COUPLED RECEPTOR"/>
    <property type="match status" value="1"/>
</dbReference>
<comment type="caution">
    <text evidence="10">The sequence shown here is derived from an EMBL/GenBank/DDBJ whole genome shotgun (WGS) entry which is preliminary data.</text>
</comment>
<keyword evidence="11" id="KW-1185">Reference proteome</keyword>
<evidence type="ECO:0000256" key="5">
    <source>
        <dbReference type="ARBA" id="ARBA00023157"/>
    </source>
</evidence>
<feature type="transmembrane region" description="Helical" evidence="7">
    <location>
        <begin position="139"/>
        <end position="161"/>
    </location>
</feature>
<protein>
    <recommendedName>
        <fullName evidence="12">GPS domain-containing protein</fullName>
    </recommendedName>
</protein>
<dbReference type="GO" id="GO:0005886">
    <property type="term" value="C:plasma membrane"/>
    <property type="evidence" value="ECO:0007669"/>
    <property type="project" value="TreeGrafter"/>
</dbReference>
<dbReference type="PROSITE" id="PS50261">
    <property type="entry name" value="G_PROTEIN_RECEP_F2_4"/>
    <property type="match status" value="1"/>
</dbReference>
<dbReference type="InterPro" id="IPR046338">
    <property type="entry name" value="GAIN_dom_sf"/>
</dbReference>
<proteinExistence type="predicted"/>
<evidence type="ECO:0000256" key="3">
    <source>
        <dbReference type="ARBA" id="ARBA00022989"/>
    </source>
</evidence>
<dbReference type="OrthoDB" id="1100386at2759"/>
<evidence type="ECO:0000313" key="11">
    <source>
        <dbReference type="Proteomes" id="UP000288216"/>
    </source>
</evidence>
<keyword evidence="4 7" id="KW-0472">Membrane</keyword>
<keyword evidence="6" id="KW-0325">Glycoprotein</keyword>
<name>A0A401NV89_SCYTO</name>
<dbReference type="PANTHER" id="PTHR12011:SF433">
    <property type="entry name" value="ADHESION G PROTEIN-COUPLED RECEPTOR E1-LIKE-RELATED"/>
    <property type="match status" value="1"/>
</dbReference>
<keyword evidence="3 7" id="KW-1133">Transmembrane helix</keyword>
<dbReference type="GO" id="GO:0007166">
    <property type="term" value="P:cell surface receptor signaling pathway"/>
    <property type="evidence" value="ECO:0007669"/>
    <property type="project" value="InterPro"/>
</dbReference>
<dbReference type="InterPro" id="IPR000203">
    <property type="entry name" value="GPS"/>
</dbReference>
<feature type="domain" description="G-protein coupled receptors family 2 profile 2" evidence="9">
    <location>
        <begin position="139"/>
        <end position="267"/>
    </location>
</feature>
<feature type="transmembrane region" description="Helical" evidence="7">
    <location>
        <begin position="204"/>
        <end position="229"/>
    </location>
</feature>
<evidence type="ECO:0000256" key="7">
    <source>
        <dbReference type="SAM" id="Phobius"/>
    </source>
</evidence>
<feature type="transmembrane region" description="Helical" evidence="7">
    <location>
        <begin position="249"/>
        <end position="272"/>
    </location>
</feature>
<feature type="domain" description="GAIN-B" evidence="8">
    <location>
        <begin position="1"/>
        <end position="132"/>
    </location>
</feature>
<dbReference type="GO" id="GO:0007189">
    <property type="term" value="P:adenylate cyclase-activating G protein-coupled receptor signaling pathway"/>
    <property type="evidence" value="ECO:0007669"/>
    <property type="project" value="TreeGrafter"/>
</dbReference>
<dbReference type="Proteomes" id="UP000288216">
    <property type="component" value="Unassembled WGS sequence"/>
</dbReference>
<evidence type="ECO:0000259" key="8">
    <source>
        <dbReference type="PROSITE" id="PS50221"/>
    </source>
</evidence>
<dbReference type="InterPro" id="IPR017981">
    <property type="entry name" value="GPCR_2-like_7TM"/>
</dbReference>
<evidence type="ECO:0000256" key="1">
    <source>
        <dbReference type="ARBA" id="ARBA00004141"/>
    </source>
</evidence>
<dbReference type="SMART" id="SM00303">
    <property type="entry name" value="GPS"/>
    <property type="match status" value="1"/>
</dbReference>
<sequence>MEAYLKTVTQENPEGSAAIAFISYNQLNSLRNADFIEKENPRPYQLISGVVSATISNHKGHELSERVNITLKHKKGSRADGRPVCVYWNHTKGRSHWSPEGCGLINSNASHTTCGCRHLSSFAILMTAVEDENHLDQNLGVITLVGISVSLACLGLAIITFRFCTQVTSYNNTIHINLCITLFLAELIFLAGSSRTDNKVVCGIIAGSLHYLFLAAFAWMCVEGIYLHLMVRNLQKINNSCAHNVLKWFMYPFGYGVPAFNTVLFAVTLWILRAQLTRLNAEVTKMKDMRMLTLKAIAQVFILGCTWILGLFHFQSSTLVMAYLFTIINSFQGIFIFIILCLLNRQVRDGYRAWFNRLCMIRKKAIFADSGSVSVPMTTATERI</sequence>
<comment type="subcellular location">
    <subcellularLocation>
        <location evidence="1">Membrane</location>
        <topology evidence="1">Multi-pass membrane protein</topology>
    </subcellularLocation>
</comment>
<dbReference type="PROSITE" id="PS50221">
    <property type="entry name" value="GAIN_B"/>
    <property type="match status" value="1"/>
</dbReference>
<evidence type="ECO:0000256" key="6">
    <source>
        <dbReference type="ARBA" id="ARBA00023180"/>
    </source>
</evidence>
<organism evidence="10 11">
    <name type="scientific">Scyliorhinus torazame</name>
    <name type="common">Cloudy catshark</name>
    <name type="synonym">Catulus torazame</name>
    <dbReference type="NCBI Taxonomy" id="75743"/>
    <lineage>
        <taxon>Eukaryota</taxon>
        <taxon>Metazoa</taxon>
        <taxon>Chordata</taxon>
        <taxon>Craniata</taxon>
        <taxon>Vertebrata</taxon>
        <taxon>Chondrichthyes</taxon>
        <taxon>Elasmobranchii</taxon>
        <taxon>Galeomorphii</taxon>
        <taxon>Galeoidea</taxon>
        <taxon>Carcharhiniformes</taxon>
        <taxon>Scyliorhinidae</taxon>
        <taxon>Scyliorhinus</taxon>
    </lineage>
</organism>
<dbReference type="InterPro" id="IPR000832">
    <property type="entry name" value="GPCR_2_secretin-like"/>
</dbReference>
<evidence type="ECO:0000256" key="2">
    <source>
        <dbReference type="ARBA" id="ARBA00022692"/>
    </source>
</evidence>
<evidence type="ECO:0000313" key="10">
    <source>
        <dbReference type="EMBL" id="GCB64801.1"/>
    </source>
</evidence>
<feature type="transmembrane region" description="Helical" evidence="7">
    <location>
        <begin position="320"/>
        <end position="343"/>
    </location>
</feature>
<dbReference type="InterPro" id="IPR001740">
    <property type="entry name" value="GPCR_2_EMR1-like_rcpt"/>
</dbReference>
<feature type="transmembrane region" description="Helical" evidence="7">
    <location>
        <begin position="292"/>
        <end position="314"/>
    </location>
</feature>